<comment type="subcellular location">
    <subcellularLocation>
        <location evidence="4">Cytoplasm</location>
        <location evidence="4">Cytoskeleton</location>
        <location evidence="4">Microtubule organizing center</location>
    </subcellularLocation>
</comment>
<dbReference type="Pfam" id="PF17681">
    <property type="entry name" value="GCP_N_terminal"/>
    <property type="match status" value="1"/>
</dbReference>
<comment type="similarity">
    <text evidence="4">Belongs to the TUBGCP family.</text>
</comment>
<proteinExistence type="inferred from homology"/>
<reference evidence="8" key="1">
    <citation type="submission" date="2020-05" db="EMBL/GenBank/DDBJ databases">
        <title>Phylogenomic resolution of chytrid fungi.</title>
        <authorList>
            <person name="Stajich J.E."/>
            <person name="Amses K."/>
            <person name="Simmons R."/>
            <person name="Seto K."/>
            <person name="Myers J."/>
            <person name="Bonds A."/>
            <person name="Quandt C.A."/>
            <person name="Barry K."/>
            <person name="Liu P."/>
            <person name="Grigoriev I."/>
            <person name="Longcore J.E."/>
            <person name="James T.Y."/>
        </authorList>
    </citation>
    <scope>NUCLEOTIDE SEQUENCE</scope>
    <source>
        <strain evidence="8">JEL0318</strain>
    </source>
</reference>
<dbReference type="InterPro" id="IPR041470">
    <property type="entry name" value="GCP_N"/>
</dbReference>
<dbReference type="EMBL" id="JADGJD010000542">
    <property type="protein sequence ID" value="KAJ3050201.1"/>
    <property type="molecule type" value="Genomic_DNA"/>
</dbReference>
<feature type="non-terminal residue" evidence="8">
    <location>
        <position position="1"/>
    </location>
</feature>
<evidence type="ECO:0000256" key="5">
    <source>
        <dbReference type="SAM" id="MobiDB-lite"/>
    </source>
</evidence>
<feature type="region of interest" description="Disordered" evidence="5">
    <location>
        <begin position="652"/>
        <end position="674"/>
    </location>
</feature>
<dbReference type="PANTHER" id="PTHR19302">
    <property type="entry name" value="GAMMA TUBULIN COMPLEX PROTEIN"/>
    <property type="match status" value="1"/>
</dbReference>
<comment type="caution">
    <text evidence="8">The sequence shown here is derived from an EMBL/GenBank/DDBJ whole genome shotgun (WGS) entry which is preliminary data.</text>
</comment>
<dbReference type="GO" id="GO:0000922">
    <property type="term" value="C:spindle pole"/>
    <property type="evidence" value="ECO:0007669"/>
    <property type="project" value="InterPro"/>
</dbReference>
<dbReference type="GO" id="GO:0051225">
    <property type="term" value="P:spindle assembly"/>
    <property type="evidence" value="ECO:0007669"/>
    <property type="project" value="TreeGrafter"/>
</dbReference>
<evidence type="ECO:0000256" key="1">
    <source>
        <dbReference type="ARBA" id="ARBA00022490"/>
    </source>
</evidence>
<protein>
    <recommendedName>
        <fullName evidence="4">Spindle pole body component</fullName>
    </recommendedName>
</protein>
<dbReference type="GO" id="GO:0007020">
    <property type="term" value="P:microtubule nucleation"/>
    <property type="evidence" value="ECO:0007669"/>
    <property type="project" value="InterPro"/>
</dbReference>
<dbReference type="Proteomes" id="UP001212841">
    <property type="component" value="Unassembled WGS sequence"/>
</dbReference>
<evidence type="ECO:0000259" key="6">
    <source>
        <dbReference type="Pfam" id="PF17681"/>
    </source>
</evidence>
<feature type="domain" description="Gamma tubulin complex component protein N-terminal" evidence="6">
    <location>
        <begin position="325"/>
        <end position="583"/>
    </location>
</feature>
<evidence type="ECO:0000256" key="3">
    <source>
        <dbReference type="ARBA" id="ARBA00023212"/>
    </source>
</evidence>
<dbReference type="GO" id="GO:0031122">
    <property type="term" value="P:cytoplasmic microtubule organization"/>
    <property type="evidence" value="ECO:0007669"/>
    <property type="project" value="TreeGrafter"/>
</dbReference>
<name>A0AAD5S9R3_9FUNG</name>
<evidence type="ECO:0000313" key="9">
    <source>
        <dbReference type="Proteomes" id="UP001212841"/>
    </source>
</evidence>
<sequence length="1020" mass="111469">MLYQRANALEVLAGRLGLLGFHAEVESGEGHEQIELIRGSRSLSVDWKERQALFSLLLSVAEVDVDGLPALTDISNQLLTPPTPTFTPTHTKPTRPILPDASDVLASDASTLWSSYAAQQSYDVVYPRELFEGGLSNRSPLLNEEFLDDPALSNSSTLMNQSIRPSDAYEAEKTRSIFGALSHPSANLNSTSWDTAITLSLPPLPIEPVDSLQPVTTPPPSLPPEDTSEANVAGPAAESKPDADIWMQLRDGGDTNVSRLRTWDMLGKSYVEPSRQGVSAKITSAYLTEAPPEVFDAVYDLHFHRGFAWEEEVLVVDEKALVKGLLNISIGVASDLFVPSPNRRSFVTVPGISIRVLSCGTKSVGRCIYRFLKMGTQFKGLERIVEKLQSDSKISSATTHAFANSLSSYLTFYNATIALLHSEAGNMGLLEVYHRVETLSVVVEGLHGLFGSGDVKQTLPTGPALLSLLYESTLESDLNTSYTDPDADEMFRLVLLGLLRDAGGPWCQWVQRVVGWGGDVVEEFGDVGGKDGVEGFWEVDGEMYKAFPSFVPRDLAYRVVHGARCLKVLEECQLDHPMIQLRDGAGKSSGLDVEFGFGSVDVDSKKVEEYARYVSAQIAEFERMKVEGEERKFELVREEGRKRKREMDEALNIRREGERKQAEDASNRKREKEKELQTFIAEHARAKNEANRKAKDAAAREAGLEAGRKAEVARMVEEEKRRMEEEHAKRMEELDREVERVRELRSQADSSIAEIGEPVEEVGMQVPAGVKTPKDDFGVGALLGGGLEGGSGFFGIGTLPGLDVGMETGVAGQRGLENTDFDDPLREIATSVDGPVENATSDGLADGWHSNRSLEQESDIVEFDSKHQKDILARPTMIDTSLGAGSQHGSRDSHPSKTTIGSLPSPPPSAPMSPPAKSTTITDASILWLLGETAIISTTPPPVAKTFTTQPDLSIPSFVENQLTVTSEQPDPVPFECITSLTLHRTLSVASYHHSAAVLRVLLCAGGGRDDVRWHFDGIR</sequence>
<keyword evidence="3 4" id="KW-0206">Cytoskeleton</keyword>
<organism evidence="8 9">
    <name type="scientific">Rhizophlyctis rosea</name>
    <dbReference type="NCBI Taxonomy" id="64517"/>
    <lineage>
        <taxon>Eukaryota</taxon>
        <taxon>Fungi</taxon>
        <taxon>Fungi incertae sedis</taxon>
        <taxon>Chytridiomycota</taxon>
        <taxon>Chytridiomycota incertae sedis</taxon>
        <taxon>Chytridiomycetes</taxon>
        <taxon>Rhizophlyctidales</taxon>
        <taxon>Rhizophlyctidaceae</taxon>
        <taxon>Rhizophlyctis</taxon>
    </lineage>
</organism>
<dbReference type="GO" id="GO:0051011">
    <property type="term" value="F:microtubule minus-end binding"/>
    <property type="evidence" value="ECO:0007669"/>
    <property type="project" value="TreeGrafter"/>
</dbReference>
<dbReference type="GO" id="GO:0005874">
    <property type="term" value="C:microtubule"/>
    <property type="evidence" value="ECO:0007669"/>
    <property type="project" value="UniProtKB-KW"/>
</dbReference>
<evidence type="ECO:0000256" key="2">
    <source>
        <dbReference type="ARBA" id="ARBA00022701"/>
    </source>
</evidence>
<feature type="region of interest" description="Disordered" evidence="5">
    <location>
        <begin position="880"/>
        <end position="918"/>
    </location>
</feature>
<dbReference type="GO" id="GO:0000278">
    <property type="term" value="P:mitotic cell cycle"/>
    <property type="evidence" value="ECO:0007669"/>
    <property type="project" value="TreeGrafter"/>
</dbReference>
<keyword evidence="1 4" id="KW-0963">Cytoplasm</keyword>
<dbReference type="PANTHER" id="PTHR19302:SF70">
    <property type="entry name" value="GAMMA-TUBULIN COMPLEX COMPONENT 6"/>
    <property type="match status" value="1"/>
</dbReference>
<dbReference type="GO" id="GO:0000930">
    <property type="term" value="C:gamma-tubulin complex"/>
    <property type="evidence" value="ECO:0007669"/>
    <property type="project" value="TreeGrafter"/>
</dbReference>
<dbReference type="GO" id="GO:0051321">
    <property type="term" value="P:meiotic cell cycle"/>
    <property type="evidence" value="ECO:0007669"/>
    <property type="project" value="TreeGrafter"/>
</dbReference>
<dbReference type="Pfam" id="PF19340">
    <property type="entry name" value="GCP6_N"/>
    <property type="match status" value="1"/>
</dbReference>
<keyword evidence="2 4" id="KW-0493">Microtubule</keyword>
<evidence type="ECO:0000313" key="8">
    <source>
        <dbReference type="EMBL" id="KAJ3050201.1"/>
    </source>
</evidence>
<dbReference type="InterPro" id="IPR045818">
    <property type="entry name" value="GCP6_N"/>
</dbReference>
<keyword evidence="9" id="KW-1185">Reference proteome</keyword>
<feature type="region of interest" description="Disordered" evidence="5">
    <location>
        <begin position="208"/>
        <end position="240"/>
    </location>
</feature>
<feature type="domain" description="Gamma-tubulin complex component 6 N-terminal" evidence="7">
    <location>
        <begin position="158"/>
        <end position="302"/>
    </location>
</feature>
<gene>
    <name evidence="8" type="ORF">HK097_008823</name>
</gene>
<dbReference type="GO" id="GO:0043015">
    <property type="term" value="F:gamma-tubulin binding"/>
    <property type="evidence" value="ECO:0007669"/>
    <property type="project" value="InterPro"/>
</dbReference>
<evidence type="ECO:0000259" key="7">
    <source>
        <dbReference type="Pfam" id="PF19340"/>
    </source>
</evidence>
<dbReference type="InterPro" id="IPR007259">
    <property type="entry name" value="GCP"/>
</dbReference>
<accession>A0AAD5S9R3</accession>
<dbReference type="AlphaFoldDB" id="A0AAD5S9R3"/>
<feature type="compositionally biased region" description="Pro residues" evidence="5">
    <location>
        <begin position="904"/>
        <end position="914"/>
    </location>
</feature>
<evidence type="ECO:0000256" key="4">
    <source>
        <dbReference type="RuleBase" id="RU363050"/>
    </source>
</evidence>